<comment type="caution">
    <text evidence="2">The sequence shown here is derived from an EMBL/GenBank/DDBJ whole genome shotgun (WGS) entry which is preliminary data.</text>
</comment>
<sequence length="345" mass="37693">MEPKKQTPTTAANENDAADHMKLIVSEYDLPESYQSLVNGPWRLIAQTVIQQFGEDSDAWSRMTWFTRILCTAIETSLNRNTPDAVHDALNGFSIWLNSLREEGEAYSMCVSAANYAQRRISMQITEDTVQEVAPEAADEEFVLPGADAVDLEVIPSEKSLLEEAVLSEPEPEPAPERTDETIAQAPAIVTDLVKEAQQDPFDSLSLSLAYSANESTEDTSTSTEQNSLPETTERGTDMDSQAQAAVEETTTKQFEASTPGTDASSGSDRLTDAASISPVPMGSWLAFHDQDTPTLARLAMYDTANESFMLGNKNGILVRKIEKSELSALIESGLVQLVQFQAIN</sequence>
<dbReference type="AlphaFoldDB" id="A0A2N5X8G5"/>
<evidence type="ECO:0000256" key="1">
    <source>
        <dbReference type="SAM" id="MobiDB-lite"/>
    </source>
</evidence>
<name>A0A2N5X8G5_9GAMM</name>
<reference evidence="2 3" key="1">
    <citation type="submission" date="2018-01" db="EMBL/GenBank/DDBJ databases">
        <title>The draft genome sequence of Halioglobus lutimaris HF004.</title>
        <authorList>
            <person name="Du Z.-J."/>
            <person name="Shi M.-J."/>
        </authorList>
    </citation>
    <scope>NUCLEOTIDE SEQUENCE [LARGE SCALE GENOMIC DNA]</scope>
    <source>
        <strain evidence="2 3">HF004</strain>
    </source>
</reference>
<dbReference type="RefSeq" id="WP_101517022.1">
    <property type="nucleotide sequence ID" value="NZ_PKUS01000001.1"/>
</dbReference>
<feature type="region of interest" description="Disordered" evidence="1">
    <location>
        <begin position="213"/>
        <end position="275"/>
    </location>
</feature>
<keyword evidence="3" id="KW-1185">Reference proteome</keyword>
<feature type="compositionally biased region" description="Polar residues" evidence="1">
    <location>
        <begin position="252"/>
        <end position="269"/>
    </location>
</feature>
<organism evidence="2 3">
    <name type="scientific">Pseudohalioglobus lutimaris</name>
    <dbReference type="NCBI Taxonomy" id="1737061"/>
    <lineage>
        <taxon>Bacteria</taxon>
        <taxon>Pseudomonadati</taxon>
        <taxon>Pseudomonadota</taxon>
        <taxon>Gammaproteobacteria</taxon>
        <taxon>Cellvibrionales</taxon>
        <taxon>Halieaceae</taxon>
        <taxon>Pseudohalioglobus</taxon>
    </lineage>
</organism>
<dbReference type="Proteomes" id="UP000235005">
    <property type="component" value="Unassembled WGS sequence"/>
</dbReference>
<dbReference type="EMBL" id="PKUS01000001">
    <property type="protein sequence ID" value="PLW70781.1"/>
    <property type="molecule type" value="Genomic_DNA"/>
</dbReference>
<evidence type="ECO:0000313" key="3">
    <source>
        <dbReference type="Proteomes" id="UP000235005"/>
    </source>
</evidence>
<accession>A0A2N5X8G5</accession>
<evidence type="ECO:0008006" key="4">
    <source>
        <dbReference type="Google" id="ProtNLM"/>
    </source>
</evidence>
<evidence type="ECO:0000313" key="2">
    <source>
        <dbReference type="EMBL" id="PLW70781.1"/>
    </source>
</evidence>
<protein>
    <recommendedName>
        <fullName evidence="4">DUF1631 domain-containing protein</fullName>
    </recommendedName>
</protein>
<proteinExistence type="predicted"/>
<gene>
    <name evidence="2" type="ORF">C0039_01220</name>
</gene>